<dbReference type="EMBL" id="VRLW01000001">
    <property type="protein sequence ID" value="KAA1261788.1"/>
    <property type="molecule type" value="Genomic_DNA"/>
</dbReference>
<reference evidence="2 3" key="1">
    <citation type="submission" date="2019-08" db="EMBL/GenBank/DDBJ databases">
        <title>Deep-cultivation of Planctomycetes and their phenomic and genomic characterization uncovers novel biology.</title>
        <authorList>
            <person name="Wiegand S."/>
            <person name="Jogler M."/>
            <person name="Boedeker C."/>
            <person name="Pinto D."/>
            <person name="Vollmers J."/>
            <person name="Rivas-Marin E."/>
            <person name="Kohn T."/>
            <person name="Peeters S.H."/>
            <person name="Heuer A."/>
            <person name="Rast P."/>
            <person name="Oberbeckmann S."/>
            <person name="Bunk B."/>
            <person name="Jeske O."/>
            <person name="Meyerdierks A."/>
            <person name="Storesund J.E."/>
            <person name="Kallscheuer N."/>
            <person name="Luecker S."/>
            <person name="Lage O.M."/>
            <person name="Pohl T."/>
            <person name="Merkel B.J."/>
            <person name="Hornburger P."/>
            <person name="Mueller R.-W."/>
            <person name="Bruemmer F."/>
            <person name="Labrenz M."/>
            <person name="Spormann A.M."/>
            <person name="Op Den Camp H."/>
            <person name="Overmann J."/>
            <person name="Amann R."/>
            <person name="Jetten M.S.M."/>
            <person name="Mascher T."/>
            <person name="Medema M.H."/>
            <person name="Devos D.P."/>
            <person name="Kaster A.-K."/>
            <person name="Ovreas L."/>
            <person name="Rohde M."/>
            <person name="Galperin M.Y."/>
            <person name="Jogler C."/>
        </authorList>
    </citation>
    <scope>NUCLEOTIDE SEQUENCE [LARGE SCALE GENOMIC DNA]</scope>
    <source>
        <strain evidence="2 3">LF1</strain>
    </source>
</reference>
<sequence>MNRYPEMIQVEQSLHQQPVASIDGATKNTLHQWVGRHGDRDGPIQPGQRVAIAVGSRGVANLAEIVSSVVGFCRDRGAVPIIVPAMGSHGGASADGQQRVLASLGITESSVECPIESSMETVSLGKTQAGFDVRFDRIAAHADHVVVVNRVKPHTRLIGSLQSGLIKMMLIGLGNHDGAAAYHSLFPSHQYRLDAIATEITDLIIAKTPVTMGLAIIEDGAEQTSHIEAVAAEDFLTREPELLKIATERMPSLPFDSADLLIINRIGKEISGTGMDTNIVGRKWNDNIAAADEWPKISGIYVRNLSEKTAGNATGIGVAEYCHQNVVDAMDAEMTKTNCIASAHPTGGRIPLTFHSDQEALDAILSQYRTTSPANMKWIAIEDTLSLSRFFCSTAFQDQLRSHERLHQLCDPAAIEFDDAGNMMNIF</sequence>
<evidence type="ECO:0000259" key="1">
    <source>
        <dbReference type="Pfam" id="PF09861"/>
    </source>
</evidence>
<dbReference type="InterPro" id="IPR018657">
    <property type="entry name" value="LarA-like_N"/>
</dbReference>
<dbReference type="Pfam" id="PF09861">
    <property type="entry name" value="Lar_N"/>
    <property type="match status" value="1"/>
</dbReference>
<organism evidence="2 3">
    <name type="scientific">Rubripirellula obstinata</name>
    <dbReference type="NCBI Taxonomy" id="406547"/>
    <lineage>
        <taxon>Bacteria</taxon>
        <taxon>Pseudomonadati</taxon>
        <taxon>Planctomycetota</taxon>
        <taxon>Planctomycetia</taxon>
        <taxon>Pirellulales</taxon>
        <taxon>Pirellulaceae</taxon>
        <taxon>Rubripirellula</taxon>
    </lineage>
</organism>
<dbReference type="GO" id="GO:0050043">
    <property type="term" value="F:lactate racemase activity"/>
    <property type="evidence" value="ECO:0007669"/>
    <property type="project" value="InterPro"/>
</dbReference>
<evidence type="ECO:0000313" key="3">
    <source>
        <dbReference type="Proteomes" id="UP000322699"/>
    </source>
</evidence>
<proteinExistence type="predicted"/>
<name>A0A5B1CL43_9BACT</name>
<feature type="domain" description="LarA-like N-terminal" evidence="1">
    <location>
        <begin position="81"/>
        <end position="187"/>
    </location>
</feature>
<dbReference type="RefSeq" id="WP_068260503.1">
    <property type="nucleotide sequence ID" value="NZ_LWSK01000017.1"/>
</dbReference>
<comment type="caution">
    <text evidence="2">The sequence shown here is derived from an EMBL/GenBank/DDBJ whole genome shotgun (WGS) entry which is preliminary data.</text>
</comment>
<protein>
    <recommendedName>
        <fullName evidence="1">LarA-like N-terminal domain-containing protein</fullName>
    </recommendedName>
</protein>
<dbReference type="Gene3D" id="3.40.50.11440">
    <property type="match status" value="1"/>
</dbReference>
<keyword evidence="3" id="KW-1185">Reference proteome</keyword>
<dbReference type="AlphaFoldDB" id="A0A5B1CL43"/>
<gene>
    <name evidence="2" type="ORF">LF1_43480</name>
</gene>
<accession>A0A5B1CL43</accession>
<dbReference type="OrthoDB" id="9788398at2"/>
<dbReference type="Proteomes" id="UP000322699">
    <property type="component" value="Unassembled WGS sequence"/>
</dbReference>
<evidence type="ECO:0000313" key="2">
    <source>
        <dbReference type="EMBL" id="KAA1261788.1"/>
    </source>
</evidence>